<sequence length="191" mass="21857">MLLYRVDIKFGFGQLGFNIYPGDVKIKTDIINQFNIEKKEPELDNKASLPQITIDSSQCWMEIGYFPPQELAVNFFEDAKNSTLDYIEKKAVEGDMLGAIEKGIQIQDLALSEVFTEKDFNIDFVPKSRPKIRATSAELSFNYRPGHVNVDVGRFPVKFNHYRAAVKAYLEKKPFIDINVVKSGERIDIKL</sequence>
<evidence type="ECO:0000313" key="2">
    <source>
        <dbReference type="Proteomes" id="UP000000272"/>
    </source>
</evidence>
<dbReference type="STRING" id="555079.Toce_1595"/>
<reference evidence="1 2" key="1">
    <citation type="journal article" date="2010" name="Stand. Genomic Sci.">
        <title>Complete genome sequence of Thermosediminibacter oceani type strain (JW/IW-1228P).</title>
        <authorList>
            <person name="Pitluck S."/>
            <person name="Yasawong M."/>
            <person name="Munk C."/>
            <person name="Nolan M."/>
            <person name="Lapidus A."/>
            <person name="Lucas S."/>
            <person name="Glavina Del Rio T."/>
            <person name="Tice H."/>
            <person name="Cheng J.F."/>
            <person name="Bruce D."/>
            <person name="Detter C."/>
            <person name="Tapia R."/>
            <person name="Han C."/>
            <person name="Goodwin L."/>
            <person name="Liolios K."/>
            <person name="Ivanova N."/>
            <person name="Mavromatis K."/>
            <person name="Mikhailova N."/>
            <person name="Pati A."/>
            <person name="Chen A."/>
            <person name="Palaniappan K."/>
            <person name="Land M."/>
            <person name="Hauser L."/>
            <person name="Chang Y.J."/>
            <person name="Jeffries C.D."/>
            <person name="Rohde M."/>
            <person name="Spring S."/>
            <person name="Sikorski J."/>
            <person name="Goker M."/>
            <person name="Woyke T."/>
            <person name="Bristow J."/>
            <person name="Eisen J.A."/>
            <person name="Markowitz V."/>
            <person name="Hugenholtz P."/>
            <person name="Kyrpides N.C."/>
            <person name="Klenk H.P."/>
        </authorList>
    </citation>
    <scope>NUCLEOTIDE SEQUENCE [LARGE SCALE GENOMIC DNA]</scope>
    <source>
        <strain evidence="2">ATCC BAA-1034 / DSM 16646 / JW/IW-1228P</strain>
    </source>
</reference>
<dbReference type="Pfam" id="PF20074">
    <property type="entry name" value="DUF6470"/>
    <property type="match status" value="1"/>
</dbReference>
<protein>
    <submittedName>
        <fullName evidence="1">Uncharacterized protein</fullName>
    </submittedName>
</protein>
<keyword evidence="2" id="KW-1185">Reference proteome</keyword>
<dbReference type="Proteomes" id="UP000000272">
    <property type="component" value="Chromosome"/>
</dbReference>
<dbReference type="KEGG" id="toc:Toce_1595"/>
<evidence type="ECO:0000313" key="1">
    <source>
        <dbReference type="EMBL" id="ADL08335.1"/>
    </source>
</evidence>
<dbReference type="AlphaFoldDB" id="D9RYB1"/>
<name>D9RYB1_THEOJ</name>
<dbReference type="OrthoDB" id="2112831at2"/>
<dbReference type="RefSeq" id="WP_013276363.1">
    <property type="nucleotide sequence ID" value="NC_014377.1"/>
</dbReference>
<dbReference type="EMBL" id="CP002131">
    <property type="protein sequence ID" value="ADL08335.1"/>
    <property type="molecule type" value="Genomic_DNA"/>
</dbReference>
<accession>D9RYB1</accession>
<organism evidence="1 2">
    <name type="scientific">Thermosediminibacter oceani (strain ATCC BAA-1034 / DSM 16646 / JW/IW-1228P)</name>
    <dbReference type="NCBI Taxonomy" id="555079"/>
    <lineage>
        <taxon>Bacteria</taxon>
        <taxon>Bacillati</taxon>
        <taxon>Bacillota</taxon>
        <taxon>Clostridia</taxon>
        <taxon>Thermosediminibacterales</taxon>
        <taxon>Thermosediminibacteraceae</taxon>
        <taxon>Thermosediminibacter</taxon>
    </lineage>
</organism>
<proteinExistence type="predicted"/>
<gene>
    <name evidence="1" type="ordered locus">Toce_1595</name>
</gene>
<dbReference type="eggNOG" id="ENOG5033M6Q">
    <property type="taxonomic scope" value="Bacteria"/>
</dbReference>
<dbReference type="HOGENOM" id="CLU_117584_1_0_9"/>
<dbReference type="InterPro" id="IPR045527">
    <property type="entry name" value="DUF6470"/>
</dbReference>